<gene>
    <name evidence="8" type="primary">flgB</name>
    <name evidence="8" type="ORF">E4680_04305</name>
</gene>
<dbReference type="InterPro" id="IPR006300">
    <property type="entry name" value="FlgB"/>
</dbReference>
<name>A0A4Z0FA16_9GAMM</name>
<dbReference type="EMBL" id="SRIO01000004">
    <property type="protein sequence ID" value="TFZ83279.1"/>
    <property type="molecule type" value="Genomic_DNA"/>
</dbReference>
<evidence type="ECO:0000256" key="2">
    <source>
        <dbReference type="ARBA" id="ARBA00009677"/>
    </source>
</evidence>
<dbReference type="PROSITE" id="PS00588">
    <property type="entry name" value="FLAGELLA_BB_ROD"/>
    <property type="match status" value="1"/>
</dbReference>
<comment type="subunit">
    <text evidence="6">The basal body constitutes a major portion of the flagellar organelle and consists of a number of rings mounted on a central rod.</text>
</comment>
<evidence type="ECO:0000259" key="7">
    <source>
        <dbReference type="Pfam" id="PF00460"/>
    </source>
</evidence>
<dbReference type="PANTHER" id="PTHR30435">
    <property type="entry name" value="FLAGELLAR PROTEIN"/>
    <property type="match status" value="1"/>
</dbReference>
<dbReference type="PIRSF" id="PIRSF002889">
    <property type="entry name" value="Rod_FlgB"/>
    <property type="match status" value="1"/>
</dbReference>
<dbReference type="GO" id="GO:0030694">
    <property type="term" value="C:bacterial-type flagellum basal body, rod"/>
    <property type="evidence" value="ECO:0007669"/>
    <property type="project" value="InterPro"/>
</dbReference>
<comment type="function">
    <text evidence="5 6">Structural component of flagellum, the bacterial motility apparatus. Part of the rod structure of flagellar basal body.</text>
</comment>
<evidence type="ECO:0000313" key="8">
    <source>
        <dbReference type="EMBL" id="TFZ83279.1"/>
    </source>
</evidence>
<dbReference type="Pfam" id="PF00460">
    <property type="entry name" value="Flg_bb_rod"/>
    <property type="match status" value="1"/>
</dbReference>
<dbReference type="Proteomes" id="UP000297890">
    <property type="component" value="Unassembled WGS sequence"/>
</dbReference>
<dbReference type="OrthoDB" id="9788334at2"/>
<dbReference type="AlphaFoldDB" id="A0A4Z0FA16"/>
<evidence type="ECO:0000256" key="3">
    <source>
        <dbReference type="ARBA" id="ARBA00014376"/>
    </source>
</evidence>
<dbReference type="InterPro" id="IPR019776">
    <property type="entry name" value="Flagellar_basal_body_rod_CS"/>
</dbReference>
<reference evidence="8 9" key="1">
    <citation type="journal article" date="2019" name="ISME J.">
        <title>Candidatus Macondimonas diazotrophica, a novel gammaproteobacterial genus dominating crude-oil-contaminated coastal sediments.</title>
        <authorList>
            <person name="Karthikeyan S."/>
            <person name="Konstantinidis K."/>
        </authorList>
    </citation>
    <scope>NUCLEOTIDE SEQUENCE [LARGE SCALE GENOMIC DNA]</scope>
    <source>
        <strain evidence="8 9">KTK01</strain>
    </source>
</reference>
<keyword evidence="9" id="KW-1185">Reference proteome</keyword>
<keyword evidence="8" id="KW-0282">Flagellum</keyword>
<dbReference type="PANTHER" id="PTHR30435:SF12">
    <property type="entry name" value="FLAGELLAR BASAL BODY ROD PROTEIN FLGB"/>
    <property type="match status" value="1"/>
</dbReference>
<accession>A0A4Z0FA16</accession>
<evidence type="ECO:0000256" key="4">
    <source>
        <dbReference type="ARBA" id="ARBA00023143"/>
    </source>
</evidence>
<dbReference type="RefSeq" id="WP_135281159.1">
    <property type="nucleotide sequence ID" value="NZ_SRIO01000004.1"/>
</dbReference>
<dbReference type="GO" id="GO:0071978">
    <property type="term" value="P:bacterial-type flagellum-dependent swarming motility"/>
    <property type="evidence" value="ECO:0007669"/>
    <property type="project" value="TreeGrafter"/>
</dbReference>
<evidence type="ECO:0000256" key="6">
    <source>
        <dbReference type="PIRNR" id="PIRNR002889"/>
    </source>
</evidence>
<sequence length="132" mass="14280">MKPAFSNSLGIHEDALKVWTARTRLLAANIANADTPGFLAKDVDFKAVLSRATSQSGNLALSGTDARHLPSSGVHDHVRYRVPTQPALDGNSVDLQQEQGAFAENAVHYQATLQFIQSRLRSLQQAITGGER</sequence>
<keyword evidence="8" id="KW-0969">Cilium</keyword>
<comment type="subcellular location">
    <subcellularLocation>
        <location evidence="1 6">Bacterial flagellum basal body</location>
    </subcellularLocation>
</comment>
<comment type="similarity">
    <text evidence="2 6">Belongs to the flagella basal body rod proteins family.</text>
</comment>
<dbReference type="InterPro" id="IPR001444">
    <property type="entry name" value="Flag_bb_rod_N"/>
</dbReference>
<keyword evidence="8" id="KW-0966">Cell projection</keyword>
<evidence type="ECO:0000313" key="9">
    <source>
        <dbReference type="Proteomes" id="UP000297890"/>
    </source>
</evidence>
<dbReference type="NCBIfam" id="TIGR01396">
    <property type="entry name" value="FlgB"/>
    <property type="match status" value="1"/>
</dbReference>
<protein>
    <recommendedName>
        <fullName evidence="3 6">Flagellar basal body rod protein FlgB</fullName>
    </recommendedName>
</protein>
<evidence type="ECO:0000256" key="1">
    <source>
        <dbReference type="ARBA" id="ARBA00004117"/>
    </source>
</evidence>
<keyword evidence="4 6" id="KW-0975">Bacterial flagellum</keyword>
<feature type="domain" description="Flagellar basal body rod protein N-terminal" evidence="7">
    <location>
        <begin position="25"/>
        <end position="38"/>
    </location>
</feature>
<proteinExistence type="inferred from homology"/>
<organism evidence="8 9">
    <name type="scientific">Candidatus Macondimonas diazotrophica</name>
    <dbReference type="NCBI Taxonomy" id="2305248"/>
    <lineage>
        <taxon>Bacteria</taxon>
        <taxon>Pseudomonadati</taxon>
        <taxon>Pseudomonadota</taxon>
        <taxon>Gammaproteobacteria</taxon>
        <taxon>Chromatiales</taxon>
        <taxon>Ectothiorhodospiraceae</taxon>
        <taxon>Candidatus Macondimonas</taxon>
    </lineage>
</organism>
<evidence type="ECO:0000256" key="5">
    <source>
        <dbReference type="ARBA" id="ARBA00024934"/>
    </source>
</evidence>
<comment type="caution">
    <text evidence="8">The sequence shown here is derived from an EMBL/GenBank/DDBJ whole genome shotgun (WGS) entry which is preliminary data.</text>
</comment>